<protein>
    <recommendedName>
        <fullName evidence="7">Major facilitator superfamily (MFS) profile domain-containing protein</fullName>
    </recommendedName>
</protein>
<dbReference type="Gene3D" id="1.20.1250.20">
    <property type="entry name" value="MFS general substrate transporter like domains"/>
    <property type="match status" value="1"/>
</dbReference>
<proteinExistence type="inferred from homology"/>
<feature type="region of interest" description="Disordered" evidence="3">
    <location>
        <begin position="1"/>
        <end position="68"/>
    </location>
</feature>
<dbReference type="PANTHER" id="PTHR11360">
    <property type="entry name" value="MONOCARBOXYLATE TRANSPORTER"/>
    <property type="match status" value="1"/>
</dbReference>
<evidence type="ECO:0000256" key="2">
    <source>
        <dbReference type="ARBA" id="ARBA00006727"/>
    </source>
</evidence>
<dbReference type="GO" id="GO:0022857">
    <property type="term" value="F:transmembrane transporter activity"/>
    <property type="evidence" value="ECO:0007669"/>
    <property type="project" value="InterPro"/>
</dbReference>
<name>A0A1E3JNN7_9TREE</name>
<feature type="transmembrane region" description="Helical" evidence="4">
    <location>
        <begin position="198"/>
        <end position="217"/>
    </location>
</feature>
<reference evidence="5 6" key="1">
    <citation type="submission" date="2016-06" db="EMBL/GenBank/DDBJ databases">
        <title>Evolution of pathogenesis and genome organization in the Tremellales.</title>
        <authorList>
            <person name="Cuomo C."/>
            <person name="Litvintseva A."/>
            <person name="Heitman J."/>
            <person name="Chen Y."/>
            <person name="Sun S."/>
            <person name="Springer D."/>
            <person name="Dromer F."/>
            <person name="Young S."/>
            <person name="Zeng Q."/>
            <person name="Chapman S."/>
            <person name="Gujja S."/>
            <person name="Saif S."/>
            <person name="Birren B."/>
        </authorList>
    </citation>
    <scope>NUCLEOTIDE SEQUENCE [LARGE SCALE GENOMIC DNA]</scope>
    <source>
        <strain evidence="5 6">CBS 6273</strain>
    </source>
</reference>
<feature type="transmembrane region" description="Helical" evidence="4">
    <location>
        <begin position="290"/>
        <end position="312"/>
    </location>
</feature>
<dbReference type="InterPro" id="IPR011701">
    <property type="entry name" value="MFS"/>
</dbReference>
<dbReference type="EMBL" id="MEKH01000010">
    <property type="protein sequence ID" value="ODO01737.1"/>
    <property type="molecule type" value="Genomic_DNA"/>
</dbReference>
<feature type="compositionally biased region" description="Basic and acidic residues" evidence="3">
    <location>
        <begin position="1"/>
        <end position="15"/>
    </location>
</feature>
<gene>
    <name evidence="5" type="ORF">I350_06565</name>
</gene>
<feature type="transmembrane region" description="Helical" evidence="4">
    <location>
        <begin position="403"/>
        <end position="424"/>
    </location>
</feature>
<accession>A0A1E3JNN7</accession>
<sequence>MPSNERDSYVLDDYSKSPTSSSRSSFKSNYSLRSGENSAIDLPTLAYDDDEHTTQYDPSQSSRDGARRRSTIVGAFSRRPAFEAITPIHDSKFDPESQEPIDTEHPLGLPAEQAALPPVDGGRKAWLFLAASAMLEMLVWGLPFAIGVLLSYWRTELFPDEGEDATLTLAATLQTGLLYMMAALVGPVVASLPRWQKTLQVIGIVAAAMSMIASAFVSKPWHLLVTVGLIYPFAGGKLMDVVAAYFPCGALLFEWFYAKRGLATGIMYAGTGGCIMPFIMSALLDKLGYKTAMIILGSVFGGLSLICLIFIVPRVPPAHKFEHGTKRRHSIDWSFLKSKLLIVSVTIIFLTSLGNFIPSLWIPTYATDLNLSDPNGAALLSILNGASVPGNALLGFMSDRLPLRAVILISCLGSGFAVAFLWGFGTSKGMLVAFCVIFGLLGPSFVSLWTKINATIAKDNTFAFAIILSLFTFIRGIGNFSSGPISEALLKHSPFEGAIGGYGFENYGSILLYSSIMILSGGAAGAFFVERKLT</sequence>
<dbReference type="GO" id="GO:0016020">
    <property type="term" value="C:membrane"/>
    <property type="evidence" value="ECO:0007669"/>
    <property type="project" value="UniProtKB-SubCell"/>
</dbReference>
<comment type="caution">
    <text evidence="5">The sequence shown here is derived from an EMBL/GenBank/DDBJ whole genome shotgun (WGS) entry which is preliminary data.</text>
</comment>
<evidence type="ECO:0000313" key="5">
    <source>
        <dbReference type="EMBL" id="ODO01737.1"/>
    </source>
</evidence>
<feature type="transmembrane region" description="Helical" evidence="4">
    <location>
        <begin position="430"/>
        <end position="449"/>
    </location>
</feature>
<feature type="transmembrane region" description="Helical" evidence="4">
    <location>
        <begin position="126"/>
        <end position="153"/>
    </location>
</feature>
<dbReference type="PANTHER" id="PTHR11360:SF287">
    <property type="entry name" value="MFS MONOCARBOXYLATE TRANSPORTER"/>
    <property type="match status" value="1"/>
</dbReference>
<feature type="transmembrane region" description="Helical" evidence="4">
    <location>
        <begin position="229"/>
        <end position="253"/>
    </location>
</feature>
<feature type="transmembrane region" description="Helical" evidence="4">
    <location>
        <begin position="333"/>
        <end position="357"/>
    </location>
</feature>
<feature type="compositionally biased region" description="Low complexity" evidence="3">
    <location>
        <begin position="16"/>
        <end position="34"/>
    </location>
</feature>
<feature type="transmembrane region" description="Helical" evidence="4">
    <location>
        <begin position="510"/>
        <end position="529"/>
    </location>
</feature>
<evidence type="ECO:0008006" key="7">
    <source>
        <dbReference type="Google" id="ProtNLM"/>
    </source>
</evidence>
<dbReference type="AlphaFoldDB" id="A0A1E3JNN7"/>
<evidence type="ECO:0000313" key="6">
    <source>
        <dbReference type="Proteomes" id="UP000095149"/>
    </source>
</evidence>
<dbReference type="SUPFAM" id="SSF103473">
    <property type="entry name" value="MFS general substrate transporter"/>
    <property type="match status" value="1"/>
</dbReference>
<evidence type="ECO:0000256" key="3">
    <source>
        <dbReference type="SAM" id="MobiDB-lite"/>
    </source>
</evidence>
<feature type="transmembrane region" description="Helical" evidence="4">
    <location>
        <begin position="377"/>
        <end position="396"/>
    </location>
</feature>
<comment type="subcellular location">
    <subcellularLocation>
        <location evidence="1">Membrane</location>
        <topology evidence="1">Multi-pass membrane protein</topology>
    </subcellularLocation>
</comment>
<dbReference type="InterPro" id="IPR036259">
    <property type="entry name" value="MFS_trans_sf"/>
</dbReference>
<dbReference type="Proteomes" id="UP000095149">
    <property type="component" value="Unassembled WGS sequence"/>
</dbReference>
<evidence type="ECO:0000256" key="4">
    <source>
        <dbReference type="SAM" id="Phobius"/>
    </source>
</evidence>
<keyword evidence="4" id="KW-1133">Transmembrane helix</keyword>
<feature type="transmembrane region" description="Helical" evidence="4">
    <location>
        <begin position="461"/>
        <end position="478"/>
    </location>
</feature>
<dbReference type="InterPro" id="IPR050327">
    <property type="entry name" value="Proton-linked_MCT"/>
</dbReference>
<evidence type="ECO:0000256" key="1">
    <source>
        <dbReference type="ARBA" id="ARBA00004141"/>
    </source>
</evidence>
<dbReference type="Pfam" id="PF07690">
    <property type="entry name" value="MFS_1"/>
    <property type="match status" value="1"/>
</dbReference>
<organism evidence="5 6">
    <name type="scientific">Cryptococcus amylolentus CBS 6273</name>
    <dbReference type="NCBI Taxonomy" id="1296118"/>
    <lineage>
        <taxon>Eukaryota</taxon>
        <taxon>Fungi</taxon>
        <taxon>Dikarya</taxon>
        <taxon>Basidiomycota</taxon>
        <taxon>Agaricomycotina</taxon>
        <taxon>Tremellomycetes</taxon>
        <taxon>Tremellales</taxon>
        <taxon>Cryptococcaceae</taxon>
        <taxon>Cryptococcus</taxon>
    </lineage>
</organism>
<keyword evidence="4" id="KW-0472">Membrane</keyword>
<feature type="transmembrane region" description="Helical" evidence="4">
    <location>
        <begin position="265"/>
        <end position="284"/>
    </location>
</feature>
<keyword evidence="4" id="KW-0812">Transmembrane</keyword>
<feature type="transmembrane region" description="Helical" evidence="4">
    <location>
        <begin position="165"/>
        <end position="186"/>
    </location>
</feature>
<comment type="similarity">
    <text evidence="2">Belongs to the major facilitator superfamily. Monocarboxylate porter (TC 2.A.1.13) family.</text>
</comment>